<feature type="transmembrane region" description="Helical" evidence="2">
    <location>
        <begin position="152"/>
        <end position="172"/>
    </location>
</feature>
<evidence type="ECO:0000256" key="1">
    <source>
        <dbReference type="SAM" id="MobiDB-lite"/>
    </source>
</evidence>
<feature type="transmembrane region" description="Helical" evidence="2">
    <location>
        <begin position="217"/>
        <end position="235"/>
    </location>
</feature>
<evidence type="ECO:0000313" key="3">
    <source>
        <dbReference type="EMBL" id="CEF97567.1"/>
    </source>
</evidence>
<feature type="transmembrane region" description="Helical" evidence="2">
    <location>
        <begin position="178"/>
        <end position="197"/>
    </location>
</feature>
<feature type="region of interest" description="Disordered" evidence="1">
    <location>
        <begin position="317"/>
        <end position="364"/>
    </location>
</feature>
<dbReference type="Proteomes" id="UP000009170">
    <property type="component" value="Unassembled WGS sequence"/>
</dbReference>
<feature type="compositionally biased region" description="Basic and acidic residues" evidence="1">
    <location>
        <begin position="68"/>
        <end position="78"/>
    </location>
</feature>
<keyword evidence="2" id="KW-0472">Membrane</keyword>
<gene>
    <name evidence="3" type="ORF">OT_ostta04g02340</name>
</gene>
<evidence type="ECO:0000313" key="4">
    <source>
        <dbReference type="Proteomes" id="UP000009170"/>
    </source>
</evidence>
<dbReference type="GeneID" id="9834340"/>
<dbReference type="RefSeq" id="XP_003078769.2">
    <property type="nucleotide sequence ID" value="XM_003078721.2"/>
</dbReference>
<keyword evidence="2" id="KW-0812">Transmembrane</keyword>
<feature type="region of interest" description="Disordered" evidence="1">
    <location>
        <begin position="255"/>
        <end position="281"/>
    </location>
</feature>
<dbReference type="EMBL" id="CAID01000004">
    <property type="protein sequence ID" value="CEF97567.1"/>
    <property type="molecule type" value="Genomic_DNA"/>
</dbReference>
<comment type="caution">
    <text evidence="3">The sequence shown here is derived from an EMBL/GenBank/DDBJ whole genome shotgun (WGS) entry which is preliminary data.</text>
</comment>
<keyword evidence="2" id="KW-1133">Transmembrane helix</keyword>
<organism evidence="3 4">
    <name type="scientific">Ostreococcus tauri</name>
    <name type="common">Marine green alga</name>
    <dbReference type="NCBI Taxonomy" id="70448"/>
    <lineage>
        <taxon>Eukaryota</taxon>
        <taxon>Viridiplantae</taxon>
        <taxon>Chlorophyta</taxon>
        <taxon>Mamiellophyceae</taxon>
        <taxon>Mamiellales</taxon>
        <taxon>Bathycoccaceae</taxon>
        <taxon>Ostreococcus</taxon>
    </lineage>
</organism>
<feature type="compositionally biased region" description="Basic and acidic residues" evidence="1">
    <location>
        <begin position="88"/>
        <end position="107"/>
    </location>
</feature>
<reference evidence="3 4" key="2">
    <citation type="journal article" date="2014" name="BMC Genomics">
        <title>An improved genome of the model marine alga Ostreococcus tauri unfolds by assessing Illumina de novo assemblies.</title>
        <authorList>
            <person name="Blanc-Mathieu R."/>
            <person name="Verhelst B."/>
            <person name="Derelle E."/>
            <person name="Rombauts S."/>
            <person name="Bouget F.Y."/>
            <person name="Carre I."/>
            <person name="Chateau A."/>
            <person name="Eyre-Walker A."/>
            <person name="Grimsley N."/>
            <person name="Moreau H."/>
            <person name="Piegu B."/>
            <person name="Rivals E."/>
            <person name="Schackwitz W."/>
            <person name="Van de Peer Y."/>
            <person name="Piganeau G."/>
        </authorList>
    </citation>
    <scope>NUCLEOTIDE SEQUENCE [LARGE SCALE GENOMIC DNA]</scope>
    <source>
        <strain evidence="4">OTTH 0595 / CCAP 157/2 / RCC745</strain>
    </source>
</reference>
<feature type="compositionally biased region" description="Basic and acidic residues" evidence="1">
    <location>
        <begin position="1"/>
        <end position="15"/>
    </location>
</feature>
<evidence type="ECO:0000256" key="2">
    <source>
        <dbReference type="SAM" id="Phobius"/>
    </source>
</evidence>
<dbReference type="OrthoDB" id="10640548at2759"/>
<keyword evidence="4" id="KW-1185">Reference proteome</keyword>
<feature type="region of interest" description="Disordered" evidence="1">
    <location>
        <begin position="54"/>
        <end position="117"/>
    </location>
</feature>
<feature type="region of interest" description="Disordered" evidence="1">
    <location>
        <begin position="1"/>
        <end position="25"/>
    </location>
</feature>
<feature type="compositionally biased region" description="Basic and acidic residues" evidence="1">
    <location>
        <begin position="317"/>
        <end position="338"/>
    </location>
</feature>
<dbReference type="AlphaFoldDB" id="A0A090M4G3"/>
<accession>A0A090M4G3</accession>
<dbReference type="InParanoid" id="A0A090M4G3"/>
<sequence length="364" mass="39487">MGDSAREVDESERTRAKASSSKTSKTCAACGKTCRGLPRWKYKDSKQYYHYQCPRDDDGSDATVLAPRESDIEREWSRPTRKSTRGGRRVEVRESRGARARLARNEAEPSTSGDGSGSAALAFVDGIVKAIEEFDARGGLAKRALTAASATYVAGAFLLVLPSSILAAVSVFAIALRAAVTAAIIIAAVVFIGAAVARRVSTDEESFKERFAQASRAAKALAMGVVAASGLSTIVDAPMTPERVGATSRLMFDDPLLSETPETPRLSPPSAPSPRERAEAEQIRRLAQEKREAEQMLEEASVTIEFLRDALQSVDDARASDRARVSELERKLARESRSVQKLSRRVAASERERANAEPWMLDPN</sequence>
<dbReference type="KEGG" id="ota:OT_ostta04g02340"/>
<name>A0A090M4G3_OSTTA</name>
<protein>
    <submittedName>
        <fullName evidence="3">Unnamed product</fullName>
    </submittedName>
</protein>
<reference evidence="4" key="1">
    <citation type="journal article" date="2006" name="Proc. Natl. Acad. Sci. U.S.A.">
        <title>Genome analysis of the smallest free-living eukaryote Ostreococcus tauri unveils many unique features.</title>
        <authorList>
            <person name="Derelle E."/>
            <person name="Ferraz C."/>
            <person name="Rombauts S."/>
            <person name="Rouze P."/>
            <person name="Worden A.Z."/>
            <person name="Robbens S."/>
            <person name="Partensky F."/>
            <person name="Degroeve S."/>
            <person name="Echeynie S."/>
            <person name="Cooke R."/>
            <person name="Saeys Y."/>
            <person name="Wuyts J."/>
            <person name="Jabbari K."/>
            <person name="Bowler C."/>
            <person name="Panaud O."/>
            <person name="Piegu B."/>
            <person name="Ball S.G."/>
            <person name="Ral J.-P."/>
            <person name="Bouget F.-Y."/>
            <person name="Piganeau G."/>
            <person name="De Baets B."/>
            <person name="Picard A."/>
            <person name="Delseny M."/>
            <person name="Demaille J."/>
            <person name="Van de Peer Y."/>
            <person name="Moreau H."/>
        </authorList>
    </citation>
    <scope>NUCLEOTIDE SEQUENCE [LARGE SCALE GENOMIC DNA]</scope>
    <source>
        <strain evidence="4">OTTH 0595 / CCAP 157/2 / RCC745</strain>
    </source>
</reference>
<proteinExistence type="predicted"/>